<dbReference type="SMART" id="SM00267">
    <property type="entry name" value="GGDEF"/>
    <property type="match status" value="1"/>
</dbReference>
<dbReference type="NCBIfam" id="TIGR00254">
    <property type="entry name" value="GGDEF"/>
    <property type="match status" value="1"/>
</dbReference>
<dbReference type="InterPro" id="IPR043128">
    <property type="entry name" value="Rev_trsase/Diguanyl_cyclase"/>
</dbReference>
<keyword evidence="1" id="KW-0812">Transmembrane</keyword>
<reference evidence="3 4" key="1">
    <citation type="journal article" date="2021" name="Int. J. Syst. Evol. Microbiol.">
        <title>Clostridium zeae sp. nov., isolated from corn silage.</title>
        <authorList>
            <person name="Kobayashi H."/>
            <person name="Tanizawa Y."/>
            <person name="Yagura M."/>
            <person name="Sakamoto M."/>
            <person name="Ohkuma M."/>
            <person name="Tohno M."/>
        </authorList>
    </citation>
    <scope>NUCLEOTIDE SEQUENCE [LARGE SCALE GENOMIC DNA]</scope>
    <source>
        <strain evidence="3 4">CSC2</strain>
    </source>
</reference>
<proteinExistence type="predicted"/>
<evidence type="ECO:0000259" key="2">
    <source>
        <dbReference type="PROSITE" id="PS50887"/>
    </source>
</evidence>
<dbReference type="Proteomes" id="UP000663802">
    <property type="component" value="Unassembled WGS sequence"/>
</dbReference>
<keyword evidence="1" id="KW-1133">Transmembrane helix</keyword>
<dbReference type="CDD" id="cd01949">
    <property type="entry name" value="GGDEF"/>
    <property type="match status" value="1"/>
</dbReference>
<dbReference type="InterPro" id="IPR000160">
    <property type="entry name" value="GGDEF_dom"/>
</dbReference>
<keyword evidence="1" id="KW-0472">Membrane</keyword>
<dbReference type="SUPFAM" id="SSF55073">
    <property type="entry name" value="Nucleotide cyclase"/>
    <property type="match status" value="1"/>
</dbReference>
<evidence type="ECO:0000313" key="3">
    <source>
        <dbReference type="EMBL" id="GFZ29967.1"/>
    </source>
</evidence>
<dbReference type="Pfam" id="PF07695">
    <property type="entry name" value="7TMR-DISM_7TM"/>
    <property type="match status" value="1"/>
</dbReference>
<sequence length="587" mass="67053">MMFKKNTSILKKQNLILIFFIFTTLFLFGCDVQKDNIPRAFQGKVDLSDVDFDSSRIAKLDGQWELYWGQLLEPKDFNNGIKKVDDYLQVPSTVKTSVYNKILPKYGYGTMRLIIKLKPDEDRLYGIKTQYLLSASKIWINGKLLASSGQVSKDENSASGSFEHQIAFFNNNKSEVEIVIQMSNFNNVVGTVQSIYMGDAKQIKKEYVSGVASDAFIIGALVIMGIYHFALYYRRPQNKAPLYFGIFCLCISLRNAIVSERIIFDILPNISFDLFNKLAYLTVYISLPFIVMFFKEIFEHEFSEKVVKAMNIITILVSVITICTNIEVYDTFLLYFEIWGVLLFCYILYIIIKEIINKNKGAIIILLGFLVFLTAVIHDILLQAGMMYTKSLTPIGLFIFIFSQSYILAAKFSDAFEKVEKLLEENKAVYIDELTGLLNRRGLYDQGRSLFRAAQITGGKFTLFYGDLNRLKQINDFHGHKEGDEAIRTAGNLLRMSFGKDDIVAHISGDEFIAIAVNKASKVDAKVIIDFVNYNFNKYNEYSGKTYSLSISMGYSIYKPNIKTTFENMIHEADIMLYDAKTLIEGR</sequence>
<evidence type="ECO:0000256" key="1">
    <source>
        <dbReference type="SAM" id="Phobius"/>
    </source>
</evidence>
<gene>
    <name evidence="3" type="ORF">CSC2_04930</name>
</gene>
<dbReference type="InterPro" id="IPR029787">
    <property type="entry name" value="Nucleotide_cyclase"/>
</dbReference>
<dbReference type="SUPFAM" id="SSF49785">
    <property type="entry name" value="Galactose-binding domain-like"/>
    <property type="match status" value="1"/>
</dbReference>
<dbReference type="PROSITE" id="PS51257">
    <property type="entry name" value="PROKAR_LIPOPROTEIN"/>
    <property type="match status" value="1"/>
</dbReference>
<dbReference type="PANTHER" id="PTHR45138">
    <property type="entry name" value="REGULATORY COMPONENTS OF SENSORY TRANSDUCTION SYSTEM"/>
    <property type="match status" value="1"/>
</dbReference>
<feature type="transmembrane region" description="Helical" evidence="1">
    <location>
        <begin position="392"/>
        <end position="409"/>
    </location>
</feature>
<keyword evidence="4" id="KW-1185">Reference proteome</keyword>
<dbReference type="EMBL" id="BMBA01000001">
    <property type="protein sequence ID" value="GFZ29967.1"/>
    <property type="molecule type" value="Genomic_DNA"/>
</dbReference>
<feature type="transmembrane region" description="Helical" evidence="1">
    <location>
        <begin position="240"/>
        <end position="258"/>
    </location>
</feature>
<dbReference type="Gene3D" id="3.30.70.270">
    <property type="match status" value="1"/>
</dbReference>
<dbReference type="PANTHER" id="PTHR45138:SF9">
    <property type="entry name" value="DIGUANYLATE CYCLASE DGCM-RELATED"/>
    <property type="match status" value="1"/>
</dbReference>
<name>A0ABQ1E5F0_9CLOT</name>
<dbReference type="InterPro" id="IPR008979">
    <property type="entry name" value="Galactose-bd-like_sf"/>
</dbReference>
<feature type="domain" description="GGDEF" evidence="2">
    <location>
        <begin position="459"/>
        <end position="587"/>
    </location>
</feature>
<comment type="caution">
    <text evidence="3">The sequence shown here is derived from an EMBL/GenBank/DDBJ whole genome shotgun (WGS) entry which is preliminary data.</text>
</comment>
<accession>A0ABQ1E5F0</accession>
<dbReference type="Pfam" id="PF00990">
    <property type="entry name" value="GGDEF"/>
    <property type="match status" value="1"/>
</dbReference>
<dbReference type="InterPro" id="IPR011623">
    <property type="entry name" value="7TMR_DISM_rcpt_extracell_dom1"/>
</dbReference>
<feature type="transmembrane region" description="Helical" evidence="1">
    <location>
        <begin position="364"/>
        <end position="386"/>
    </location>
</feature>
<dbReference type="InterPro" id="IPR050469">
    <property type="entry name" value="Diguanylate_Cyclase"/>
</dbReference>
<feature type="transmembrane region" description="Helical" evidence="1">
    <location>
        <begin position="278"/>
        <end position="294"/>
    </location>
</feature>
<organism evidence="3 4">
    <name type="scientific">Clostridium zeae</name>
    <dbReference type="NCBI Taxonomy" id="2759022"/>
    <lineage>
        <taxon>Bacteria</taxon>
        <taxon>Bacillati</taxon>
        <taxon>Bacillota</taxon>
        <taxon>Clostridia</taxon>
        <taxon>Eubacteriales</taxon>
        <taxon>Clostridiaceae</taxon>
        <taxon>Clostridium</taxon>
    </lineage>
</organism>
<feature type="transmembrane region" description="Helical" evidence="1">
    <location>
        <begin position="215"/>
        <end position="233"/>
    </location>
</feature>
<evidence type="ECO:0000313" key="4">
    <source>
        <dbReference type="Proteomes" id="UP000663802"/>
    </source>
</evidence>
<protein>
    <submittedName>
        <fullName evidence="3">Diguanylate cyclase</fullName>
    </submittedName>
</protein>
<feature type="transmembrane region" description="Helical" evidence="1">
    <location>
        <begin position="306"/>
        <end position="326"/>
    </location>
</feature>
<feature type="transmembrane region" description="Helical" evidence="1">
    <location>
        <begin position="332"/>
        <end position="352"/>
    </location>
</feature>
<dbReference type="PROSITE" id="PS50887">
    <property type="entry name" value="GGDEF"/>
    <property type="match status" value="1"/>
</dbReference>